<dbReference type="GO" id="GO:0008202">
    <property type="term" value="P:steroid metabolic process"/>
    <property type="evidence" value="ECO:0007669"/>
    <property type="project" value="UniProtKB-ARBA"/>
</dbReference>
<dbReference type="PANTHER" id="PTHR43400">
    <property type="entry name" value="FUMARATE REDUCTASE"/>
    <property type="match status" value="1"/>
</dbReference>
<dbReference type="SUPFAM" id="SSF56425">
    <property type="entry name" value="Succinate dehydrogenase/fumarate reductase flavoprotein, catalytic domain"/>
    <property type="match status" value="1"/>
</dbReference>
<dbReference type="InterPro" id="IPR050315">
    <property type="entry name" value="FAD-oxidoreductase_2"/>
</dbReference>
<dbReference type="InterPro" id="IPR003953">
    <property type="entry name" value="FAD-dep_OxRdtase_2_FAD-bd"/>
</dbReference>
<comment type="cofactor">
    <cofactor evidence="1">
        <name>FAD</name>
        <dbReference type="ChEBI" id="CHEBI:57692"/>
    </cofactor>
</comment>
<dbReference type="InterPro" id="IPR036188">
    <property type="entry name" value="FAD/NAD-bd_sf"/>
</dbReference>
<feature type="domain" description="FAD-dependent oxidoreductase 2 FAD-binding" evidence="5">
    <location>
        <begin position="6"/>
        <end position="506"/>
    </location>
</feature>
<dbReference type="EMBL" id="BJUU01000033">
    <property type="protein sequence ID" value="GEK81609.1"/>
    <property type="molecule type" value="Genomic_DNA"/>
</dbReference>
<comment type="caution">
    <text evidence="6">The sequence shown here is derived from an EMBL/GenBank/DDBJ whole genome shotgun (WGS) entry which is preliminary data.</text>
</comment>
<dbReference type="Gene3D" id="3.90.700.10">
    <property type="entry name" value="Succinate dehydrogenase/fumarate reductase flavoprotein, catalytic domain"/>
    <property type="match status" value="1"/>
</dbReference>
<reference evidence="6 7" key="1">
    <citation type="submission" date="2019-07" db="EMBL/GenBank/DDBJ databases">
        <title>Whole genome shotgun sequence of Agrococcus baldri NBRC 103055.</title>
        <authorList>
            <person name="Hosoyama A."/>
            <person name="Uohara A."/>
            <person name="Ohji S."/>
            <person name="Ichikawa N."/>
        </authorList>
    </citation>
    <scope>NUCLEOTIDE SEQUENCE [LARGE SCALE GENOMIC DNA]</scope>
    <source>
        <strain evidence="6 7">NBRC 103055</strain>
    </source>
</reference>
<keyword evidence="3" id="KW-0274">FAD</keyword>
<dbReference type="GO" id="GO:0033765">
    <property type="term" value="F:steroid dehydrogenase activity, acting on the CH-CH group of donors"/>
    <property type="evidence" value="ECO:0007669"/>
    <property type="project" value="UniProtKB-ARBA"/>
</dbReference>
<protein>
    <submittedName>
        <fullName evidence="6">FAD-binding protein</fullName>
    </submittedName>
</protein>
<organism evidence="6 7">
    <name type="scientific">Agrococcus baldri</name>
    <dbReference type="NCBI Taxonomy" id="153730"/>
    <lineage>
        <taxon>Bacteria</taxon>
        <taxon>Bacillati</taxon>
        <taxon>Actinomycetota</taxon>
        <taxon>Actinomycetes</taxon>
        <taxon>Micrococcales</taxon>
        <taxon>Microbacteriaceae</taxon>
        <taxon>Agrococcus</taxon>
    </lineage>
</organism>
<evidence type="ECO:0000256" key="4">
    <source>
        <dbReference type="ARBA" id="ARBA00023002"/>
    </source>
</evidence>
<dbReference type="Pfam" id="PF00890">
    <property type="entry name" value="FAD_binding_2"/>
    <property type="match status" value="1"/>
</dbReference>
<dbReference type="Gene3D" id="3.50.50.60">
    <property type="entry name" value="FAD/NAD(P)-binding domain"/>
    <property type="match status" value="2"/>
</dbReference>
<dbReference type="PANTHER" id="PTHR43400:SF10">
    <property type="entry name" value="3-OXOSTEROID 1-DEHYDROGENASE"/>
    <property type="match status" value="1"/>
</dbReference>
<accession>A0AA87RJK5</accession>
<keyword evidence="2" id="KW-0285">Flavoprotein</keyword>
<dbReference type="SUPFAM" id="SSF51905">
    <property type="entry name" value="FAD/NAD(P)-binding domain"/>
    <property type="match status" value="1"/>
</dbReference>
<evidence type="ECO:0000256" key="3">
    <source>
        <dbReference type="ARBA" id="ARBA00022827"/>
    </source>
</evidence>
<name>A0AA87RJK5_9MICO</name>
<proteinExistence type="predicted"/>
<gene>
    <name evidence="6" type="ORF">ABA31_29600</name>
</gene>
<dbReference type="InterPro" id="IPR027477">
    <property type="entry name" value="Succ_DH/fumarate_Rdtase_cat_sf"/>
</dbReference>
<sequence>MKSAYDVVVIGGGLAGLAAVTAARDLGLTALLLEKTERFGGVTAYSAGQLWVPGSSLERDRGIEDSADAGARYLERLGMGFAEAEHVRAYVDRADATLTYFQKLANMQLRIVDGLPDYYYGEFPDARPEGRLIEVDPYAGSRLGDWRERLRVSPHVQYRLTHEDMWALGGIARSHTWDRTLIDAREAEDALCMGTGLAATLLEAAIASGADLVGSAVVDELLADEGRASGVLLADGRRVDAHRGVLIATGAYDWDPRAMRGFEGIPGPESAAPPAVAGDHFRLAQPLGARIVSEPKPMRLGYRVIGRTDDGREMTGIFRAVSYPFSIIVNEQGVRFCDESFYPAIGHALKHIDGRRQAYENWPCWWIFDSRFRREYSFSGVTPAMDLPAEWGVVSAPTIEALAVEMGVDAAAFADQVARYNADCERGVDTQFGRGGRLYSQVSYGDHGAGAHPNLGPVAEGPFYAMRPRLVGTGIPTTGLDTDTTGRVLDHAGQAIPGLYAAGNSSAMLEVGGGYQSGIANMRSLIIAKSSMEAAAAG</sequence>
<dbReference type="RefSeq" id="WP_146797493.1">
    <property type="nucleotide sequence ID" value="NZ_BJUU01000033.1"/>
</dbReference>
<evidence type="ECO:0000313" key="6">
    <source>
        <dbReference type="EMBL" id="GEK81609.1"/>
    </source>
</evidence>
<dbReference type="PRINTS" id="PR00411">
    <property type="entry name" value="PNDRDTASEI"/>
</dbReference>
<evidence type="ECO:0000313" key="7">
    <source>
        <dbReference type="Proteomes" id="UP000321749"/>
    </source>
</evidence>
<evidence type="ECO:0000256" key="1">
    <source>
        <dbReference type="ARBA" id="ARBA00001974"/>
    </source>
</evidence>
<dbReference type="AlphaFoldDB" id="A0AA87RJK5"/>
<evidence type="ECO:0000259" key="5">
    <source>
        <dbReference type="Pfam" id="PF00890"/>
    </source>
</evidence>
<evidence type="ECO:0000256" key="2">
    <source>
        <dbReference type="ARBA" id="ARBA00022630"/>
    </source>
</evidence>
<dbReference type="Proteomes" id="UP000321749">
    <property type="component" value="Unassembled WGS sequence"/>
</dbReference>
<keyword evidence="7" id="KW-1185">Reference proteome</keyword>
<keyword evidence="4" id="KW-0560">Oxidoreductase</keyword>